<keyword evidence="1" id="KW-0732">Signal</keyword>
<evidence type="ECO:0000313" key="3">
    <source>
        <dbReference type="Proteomes" id="UP000728185"/>
    </source>
</evidence>
<gene>
    <name evidence="2" type="ORF">FBUS_11753</name>
</gene>
<dbReference type="Proteomes" id="UP000728185">
    <property type="component" value="Unassembled WGS sequence"/>
</dbReference>
<protein>
    <submittedName>
        <fullName evidence="2">Uncharacterized protein</fullName>
    </submittedName>
</protein>
<sequence>MGMRLKVVSHLFCPLTALAISHMKDSIMDTIDAVLAQCCRSPSPSNEIVRSETHNDALITNASFTPYSNDCTVPHHAPAIDRMLESAKRRVDLYEQCSPVDSVANKSIETAESPVTEQPLIVDLGPPYDPETEDVIAVRTVPENPKIDILLTGRKLLSE</sequence>
<dbReference type="AlphaFoldDB" id="A0A8E0RYX5"/>
<reference evidence="2" key="1">
    <citation type="submission" date="2019-05" db="EMBL/GenBank/DDBJ databases">
        <title>Annotation for the trematode Fasciolopsis buski.</title>
        <authorList>
            <person name="Choi Y.-J."/>
        </authorList>
    </citation>
    <scope>NUCLEOTIDE SEQUENCE</scope>
    <source>
        <strain evidence="2">HT</strain>
        <tissue evidence="2">Whole worm</tissue>
    </source>
</reference>
<dbReference type="EMBL" id="LUCM01005147">
    <property type="protein sequence ID" value="KAA0193288.1"/>
    <property type="molecule type" value="Genomic_DNA"/>
</dbReference>
<dbReference type="OrthoDB" id="6284430at2759"/>
<name>A0A8E0RYX5_9TREM</name>
<accession>A0A8E0RYX5</accession>
<proteinExistence type="predicted"/>
<feature type="signal peptide" evidence="1">
    <location>
        <begin position="1"/>
        <end position="19"/>
    </location>
</feature>
<evidence type="ECO:0000313" key="2">
    <source>
        <dbReference type="EMBL" id="KAA0193288.1"/>
    </source>
</evidence>
<organism evidence="2 3">
    <name type="scientific">Fasciolopsis buskii</name>
    <dbReference type="NCBI Taxonomy" id="27845"/>
    <lineage>
        <taxon>Eukaryota</taxon>
        <taxon>Metazoa</taxon>
        <taxon>Spiralia</taxon>
        <taxon>Lophotrochozoa</taxon>
        <taxon>Platyhelminthes</taxon>
        <taxon>Trematoda</taxon>
        <taxon>Digenea</taxon>
        <taxon>Plagiorchiida</taxon>
        <taxon>Echinostomata</taxon>
        <taxon>Echinostomatoidea</taxon>
        <taxon>Fasciolidae</taxon>
        <taxon>Fasciolopsis</taxon>
    </lineage>
</organism>
<keyword evidence="3" id="KW-1185">Reference proteome</keyword>
<comment type="caution">
    <text evidence="2">The sequence shown here is derived from an EMBL/GenBank/DDBJ whole genome shotgun (WGS) entry which is preliminary data.</text>
</comment>
<feature type="chain" id="PRO_5034535335" evidence="1">
    <location>
        <begin position="20"/>
        <end position="159"/>
    </location>
</feature>
<evidence type="ECO:0000256" key="1">
    <source>
        <dbReference type="SAM" id="SignalP"/>
    </source>
</evidence>